<accession>A0ABW7SP87</accession>
<organism evidence="1 2">
    <name type="scientific">Micromonospora rubida</name>
    <dbReference type="NCBI Taxonomy" id="2697657"/>
    <lineage>
        <taxon>Bacteria</taxon>
        <taxon>Bacillati</taxon>
        <taxon>Actinomycetota</taxon>
        <taxon>Actinomycetes</taxon>
        <taxon>Micromonosporales</taxon>
        <taxon>Micromonosporaceae</taxon>
        <taxon>Micromonospora</taxon>
    </lineage>
</organism>
<name>A0ABW7SP87_9ACTN</name>
<reference evidence="1 2" key="1">
    <citation type="submission" date="2024-10" db="EMBL/GenBank/DDBJ databases">
        <title>The Natural Products Discovery Center: Release of the First 8490 Sequenced Strains for Exploring Actinobacteria Biosynthetic Diversity.</title>
        <authorList>
            <person name="Kalkreuter E."/>
            <person name="Kautsar S.A."/>
            <person name="Yang D."/>
            <person name="Bader C.D."/>
            <person name="Teijaro C.N."/>
            <person name="Fluegel L."/>
            <person name="Davis C.M."/>
            <person name="Simpson J.R."/>
            <person name="Lauterbach L."/>
            <person name="Steele A.D."/>
            <person name="Gui C."/>
            <person name="Meng S."/>
            <person name="Li G."/>
            <person name="Viehrig K."/>
            <person name="Ye F."/>
            <person name="Su P."/>
            <person name="Kiefer A.F."/>
            <person name="Nichols A."/>
            <person name="Cepeda A.J."/>
            <person name="Yan W."/>
            <person name="Fan B."/>
            <person name="Jiang Y."/>
            <person name="Adhikari A."/>
            <person name="Zheng C.-J."/>
            <person name="Schuster L."/>
            <person name="Cowan T.M."/>
            <person name="Smanski M.J."/>
            <person name="Chevrette M.G."/>
            <person name="De Carvalho L.P.S."/>
            <person name="Shen B."/>
        </authorList>
    </citation>
    <scope>NUCLEOTIDE SEQUENCE [LARGE SCALE GENOMIC DNA]</scope>
    <source>
        <strain evidence="1 2">NPDC021253</strain>
    </source>
</reference>
<comment type="caution">
    <text evidence="1">The sequence shown here is derived from an EMBL/GenBank/DDBJ whole genome shotgun (WGS) entry which is preliminary data.</text>
</comment>
<protein>
    <submittedName>
        <fullName evidence="1">Uncharacterized protein</fullName>
    </submittedName>
</protein>
<gene>
    <name evidence="1" type="ORF">ACH4OY_18860</name>
</gene>
<evidence type="ECO:0000313" key="2">
    <source>
        <dbReference type="Proteomes" id="UP001611075"/>
    </source>
</evidence>
<dbReference type="EMBL" id="JBIRPU010000013">
    <property type="protein sequence ID" value="MFI0794724.1"/>
    <property type="molecule type" value="Genomic_DNA"/>
</dbReference>
<dbReference type="Proteomes" id="UP001611075">
    <property type="component" value="Unassembled WGS sequence"/>
</dbReference>
<proteinExistence type="predicted"/>
<sequence>MTDARGRRWTLYSPDPEYTAMLAPAAASGTLELEFAVLATKFPGWNSGWRL</sequence>
<evidence type="ECO:0000313" key="1">
    <source>
        <dbReference type="EMBL" id="MFI0794724.1"/>
    </source>
</evidence>
<keyword evidence="2" id="KW-1185">Reference proteome</keyword>
<dbReference type="RefSeq" id="WP_396681302.1">
    <property type="nucleotide sequence ID" value="NZ_JBIRPU010000013.1"/>
</dbReference>